<protein>
    <submittedName>
        <fullName evidence="8">Sugar ABC transporter substrate-binding protein</fullName>
    </submittedName>
</protein>
<keyword evidence="3" id="KW-0472">Membrane</keyword>
<dbReference type="InterPro" id="IPR050490">
    <property type="entry name" value="Bact_solute-bd_prot1"/>
</dbReference>
<dbReference type="AlphaFoldDB" id="A0A1W5ZSR9"/>
<evidence type="ECO:0000313" key="8">
    <source>
        <dbReference type="EMBL" id="ARI76333.1"/>
    </source>
</evidence>
<evidence type="ECO:0000256" key="2">
    <source>
        <dbReference type="ARBA" id="ARBA00022729"/>
    </source>
</evidence>
<name>A0A1W5ZSR9_9BACI</name>
<evidence type="ECO:0000256" key="6">
    <source>
        <dbReference type="SAM" id="MobiDB-lite"/>
    </source>
</evidence>
<reference evidence="8 9" key="1">
    <citation type="submission" date="2017-04" db="EMBL/GenBank/DDBJ databases">
        <title>The whole genome sequencing and assembly of Halobacillus mangrovi strain.</title>
        <authorList>
            <person name="Lee S.-J."/>
            <person name="Park M.-K."/>
            <person name="Kim J.-Y."/>
            <person name="Lee Y.-J."/>
            <person name="Yi H."/>
            <person name="Bahn Y.-S."/>
            <person name="Kim J.F."/>
            <person name="Lee D.-W."/>
        </authorList>
    </citation>
    <scope>NUCLEOTIDE SEQUENCE [LARGE SCALE GENOMIC DNA]</scope>
    <source>
        <strain evidence="8 9">KTB 131</strain>
    </source>
</reference>
<sequence length="421" mass="47282">MKKSMKLIFAAMLSILLLAACSSNQSSSSNSNEESSNNSEETKEDQSGTLRVAFGMGESEWKVFENEIIPAFEQETGIKVSPIAIESDNLINKLTAEVDSGNFSVDMFAQDVNNLSALVDRDLVEDLSDYKSEIPDSVISGMVDVSTFEDQLLFMPYRPNVEIAFYNQKKFDKYGMKPPENWDELLETAKTFKEEEGQGRVAMKANLGGDNVLHMFDFIRQAGGDPYVLNDEGSIKAFTFMQELYPYLAEQSSKATWDTMNQYLEKDSVYLGQNWPFYIPQFHEHGKDEIKAYSGWSGPEKEAHTLGGEVIGIPKGSKKVDEAMQFAQFLMSKEVQELLVSELAWPSVRSDAYGSVQGYQKPYFEAIKNALEHAEPRGNVPYWGDAESIYTEAFQKIVVEGGDVEENLNTAAEQLQKLQNQ</sequence>
<dbReference type="Proteomes" id="UP000192527">
    <property type="component" value="Chromosome"/>
</dbReference>
<dbReference type="SUPFAM" id="SSF53850">
    <property type="entry name" value="Periplasmic binding protein-like II"/>
    <property type="match status" value="1"/>
</dbReference>
<feature type="compositionally biased region" description="Low complexity" evidence="6">
    <location>
        <begin position="26"/>
        <end position="39"/>
    </location>
</feature>
<dbReference type="PANTHER" id="PTHR43649:SF33">
    <property type="entry name" value="POLYGALACTURONAN_RHAMNOGALACTURONAN-BINDING PROTEIN YTCQ"/>
    <property type="match status" value="1"/>
</dbReference>
<keyword evidence="2 7" id="KW-0732">Signal</keyword>
<evidence type="ECO:0000256" key="5">
    <source>
        <dbReference type="ARBA" id="ARBA00023288"/>
    </source>
</evidence>
<dbReference type="EMBL" id="CP020772">
    <property type="protein sequence ID" value="ARI76333.1"/>
    <property type="molecule type" value="Genomic_DNA"/>
</dbReference>
<proteinExistence type="predicted"/>
<dbReference type="Gene3D" id="3.40.190.10">
    <property type="entry name" value="Periplasmic binding protein-like II"/>
    <property type="match status" value="1"/>
</dbReference>
<keyword evidence="1" id="KW-1003">Cell membrane</keyword>
<gene>
    <name evidence="8" type="ORF">HM131_05560</name>
</gene>
<dbReference type="PROSITE" id="PS51257">
    <property type="entry name" value="PROKAR_LIPOPROTEIN"/>
    <property type="match status" value="1"/>
</dbReference>
<evidence type="ECO:0000256" key="3">
    <source>
        <dbReference type="ARBA" id="ARBA00023136"/>
    </source>
</evidence>
<evidence type="ECO:0000256" key="1">
    <source>
        <dbReference type="ARBA" id="ARBA00022475"/>
    </source>
</evidence>
<dbReference type="PANTHER" id="PTHR43649">
    <property type="entry name" value="ARABINOSE-BINDING PROTEIN-RELATED"/>
    <property type="match status" value="1"/>
</dbReference>
<evidence type="ECO:0000313" key="9">
    <source>
        <dbReference type="Proteomes" id="UP000192527"/>
    </source>
</evidence>
<organism evidence="8 9">
    <name type="scientific">Halobacillus mangrovi</name>
    <dbReference type="NCBI Taxonomy" id="402384"/>
    <lineage>
        <taxon>Bacteria</taxon>
        <taxon>Bacillati</taxon>
        <taxon>Bacillota</taxon>
        <taxon>Bacilli</taxon>
        <taxon>Bacillales</taxon>
        <taxon>Bacillaceae</taxon>
        <taxon>Halobacillus</taxon>
    </lineage>
</organism>
<dbReference type="InterPro" id="IPR006059">
    <property type="entry name" value="SBP"/>
</dbReference>
<feature type="signal peptide" evidence="7">
    <location>
        <begin position="1"/>
        <end position="19"/>
    </location>
</feature>
<evidence type="ECO:0000256" key="4">
    <source>
        <dbReference type="ARBA" id="ARBA00023139"/>
    </source>
</evidence>
<dbReference type="RefSeq" id="WP_085028759.1">
    <property type="nucleotide sequence ID" value="NZ_CP020772.1"/>
</dbReference>
<accession>A0A1W5ZSR9</accession>
<dbReference type="KEGG" id="hmn:HM131_05560"/>
<dbReference type="STRING" id="402384.HM131_05560"/>
<dbReference type="Pfam" id="PF13416">
    <property type="entry name" value="SBP_bac_8"/>
    <property type="match status" value="1"/>
</dbReference>
<keyword evidence="5" id="KW-0449">Lipoprotein</keyword>
<feature type="chain" id="PRO_5038686202" evidence="7">
    <location>
        <begin position="20"/>
        <end position="421"/>
    </location>
</feature>
<keyword evidence="4" id="KW-0564">Palmitate</keyword>
<evidence type="ECO:0000256" key="7">
    <source>
        <dbReference type="SAM" id="SignalP"/>
    </source>
</evidence>
<feature type="region of interest" description="Disordered" evidence="6">
    <location>
        <begin position="26"/>
        <end position="49"/>
    </location>
</feature>
<dbReference type="OrthoDB" id="9808332at2"/>
<keyword evidence="9" id="KW-1185">Reference proteome</keyword>